<evidence type="ECO:0000313" key="1">
    <source>
        <dbReference type="EMBL" id="QAX77679.1"/>
    </source>
</evidence>
<dbReference type="EMBL" id="CP032487">
    <property type="protein sequence ID" value="QAX77679.1"/>
    <property type="molecule type" value="Genomic_DNA"/>
</dbReference>
<keyword evidence="2" id="KW-1185">Reference proteome</keyword>
<organism evidence="1 2">
    <name type="scientific">Yersinia hibernica</name>
    <dbReference type="NCBI Taxonomy" id="2339259"/>
    <lineage>
        <taxon>Bacteria</taxon>
        <taxon>Pseudomonadati</taxon>
        <taxon>Pseudomonadota</taxon>
        <taxon>Gammaproteobacteria</taxon>
        <taxon>Enterobacterales</taxon>
        <taxon>Yersiniaceae</taxon>
        <taxon>Yersinia</taxon>
    </lineage>
</organism>
<protein>
    <submittedName>
        <fullName evidence="1">Uncharacterized protein</fullName>
    </submittedName>
</protein>
<sequence>MTQDQQTLLMFKGLIASQPEEVQAKVNEAAKKLREVLADYPEGEAAVAFGLICAEMQIGEAGIITK</sequence>
<proteinExistence type="predicted"/>
<reference evidence="2" key="1">
    <citation type="submission" date="2018-09" db="EMBL/GenBank/DDBJ databases">
        <title>Yersinia hibernicus sp. nov.</title>
        <authorList>
            <person name="Nguyen S.V."/>
            <person name="Mundanda D.M."/>
            <person name="Anes J."/>
            <person name="Fanning S."/>
        </authorList>
    </citation>
    <scope>NUCLEOTIDE SEQUENCE [LARGE SCALE GENOMIC DNA]</scope>
    <source>
        <strain evidence="2">CFS1934</strain>
    </source>
</reference>
<evidence type="ECO:0000313" key="2">
    <source>
        <dbReference type="Proteomes" id="UP000288804"/>
    </source>
</evidence>
<name>A0ABX5QWN5_9GAMM</name>
<accession>A0ABX5QWN5</accession>
<dbReference type="RefSeq" id="WP_129195609.1">
    <property type="nucleotide sequence ID" value="NZ_CP032487.1"/>
</dbReference>
<gene>
    <name evidence="1" type="ORF">D5F51_03415</name>
</gene>
<dbReference type="Proteomes" id="UP000288804">
    <property type="component" value="Chromosome"/>
</dbReference>